<organism evidence="1">
    <name type="scientific">Picea sitchensis</name>
    <name type="common">Sitka spruce</name>
    <name type="synonym">Pinus sitchensis</name>
    <dbReference type="NCBI Taxonomy" id="3332"/>
    <lineage>
        <taxon>Eukaryota</taxon>
        <taxon>Viridiplantae</taxon>
        <taxon>Streptophyta</taxon>
        <taxon>Embryophyta</taxon>
        <taxon>Tracheophyta</taxon>
        <taxon>Spermatophyta</taxon>
        <taxon>Pinopsida</taxon>
        <taxon>Pinidae</taxon>
        <taxon>Conifers I</taxon>
        <taxon>Pinales</taxon>
        <taxon>Pinaceae</taxon>
        <taxon>Picea</taxon>
    </lineage>
</organism>
<proteinExistence type="evidence at transcript level"/>
<dbReference type="EMBL" id="EF087717">
    <property type="protein sequence ID" value="ABK26952.1"/>
    <property type="molecule type" value="mRNA"/>
</dbReference>
<accession>A9P241</accession>
<sequence>MWPFLLGGKKIYSSLSKRSNLYGRSMNLTFFEHIFNDLHHLCVATLLQKFEVSLPGKIF</sequence>
<name>A9P241_PICSI</name>
<dbReference type="AlphaFoldDB" id="A9P241"/>
<evidence type="ECO:0000313" key="1">
    <source>
        <dbReference type="EMBL" id="ABK26952.1"/>
    </source>
</evidence>
<protein>
    <submittedName>
        <fullName evidence="1">Uncharacterized protein</fullName>
    </submittedName>
</protein>
<reference evidence="1" key="1">
    <citation type="journal article" date="2008" name="BMC Genomics">
        <title>A conifer genomics resource of 200,000 spruce (Picea spp.) ESTs and 6,464 high-quality, sequence-finished full-length cDNAs for Sitka spruce (Picea sitchensis).</title>
        <authorList>
            <person name="Ralph S.G."/>
            <person name="Chun H.J."/>
            <person name="Kolosova N."/>
            <person name="Cooper D."/>
            <person name="Oddy C."/>
            <person name="Ritland C.E."/>
            <person name="Kirkpatrick R."/>
            <person name="Moore R."/>
            <person name="Barber S."/>
            <person name="Holt R.A."/>
            <person name="Jones S.J."/>
            <person name="Marra M.A."/>
            <person name="Douglas C.J."/>
            <person name="Ritland K."/>
            <person name="Bohlmann J."/>
        </authorList>
    </citation>
    <scope>NUCLEOTIDE SEQUENCE</scope>
    <source>
        <tissue evidence="1">Green portion of the leader tissue</tissue>
    </source>
</reference>